<evidence type="ECO:0000256" key="2">
    <source>
        <dbReference type="ARBA" id="ARBA00010790"/>
    </source>
</evidence>
<dbReference type="InterPro" id="IPR051473">
    <property type="entry name" value="P2Ox-like"/>
</dbReference>
<evidence type="ECO:0000313" key="7">
    <source>
        <dbReference type="EMBL" id="RPA97982.1"/>
    </source>
</evidence>
<proteinExistence type="inferred from homology"/>
<dbReference type="PANTHER" id="PTHR42784">
    <property type="entry name" value="PYRANOSE 2-OXIDASE"/>
    <property type="match status" value="1"/>
</dbReference>
<feature type="domain" description="Glucose-methanol-choline oxidoreductase C-terminal" evidence="6">
    <location>
        <begin position="479"/>
        <end position="611"/>
    </location>
</feature>
<dbReference type="Gene3D" id="3.50.50.60">
    <property type="entry name" value="FAD/NAD(P)-binding domain"/>
    <property type="match status" value="2"/>
</dbReference>
<comment type="similarity">
    <text evidence="2">Belongs to the GMC oxidoreductase family.</text>
</comment>
<protein>
    <submittedName>
        <fullName evidence="7">FAD/NAD(P)-binding domain-containing protein</fullName>
    </submittedName>
</protein>
<keyword evidence="8" id="KW-1185">Reference proteome</keyword>
<organism evidence="7 8">
    <name type="scientific">Choiromyces venosus 120613-1</name>
    <dbReference type="NCBI Taxonomy" id="1336337"/>
    <lineage>
        <taxon>Eukaryota</taxon>
        <taxon>Fungi</taxon>
        <taxon>Dikarya</taxon>
        <taxon>Ascomycota</taxon>
        <taxon>Pezizomycotina</taxon>
        <taxon>Pezizomycetes</taxon>
        <taxon>Pezizales</taxon>
        <taxon>Tuberaceae</taxon>
        <taxon>Choiromyces</taxon>
    </lineage>
</organism>
<dbReference type="GO" id="GO:0016614">
    <property type="term" value="F:oxidoreductase activity, acting on CH-OH group of donors"/>
    <property type="evidence" value="ECO:0007669"/>
    <property type="project" value="InterPro"/>
</dbReference>
<evidence type="ECO:0000259" key="6">
    <source>
        <dbReference type="Pfam" id="PF05199"/>
    </source>
</evidence>
<evidence type="ECO:0000313" key="8">
    <source>
        <dbReference type="Proteomes" id="UP000276215"/>
    </source>
</evidence>
<evidence type="ECO:0000256" key="1">
    <source>
        <dbReference type="ARBA" id="ARBA00001974"/>
    </source>
</evidence>
<accession>A0A3N4JI94</accession>
<dbReference type="EMBL" id="ML120400">
    <property type="protein sequence ID" value="RPA97982.1"/>
    <property type="molecule type" value="Genomic_DNA"/>
</dbReference>
<keyword evidence="4" id="KW-0274">FAD</keyword>
<dbReference type="PANTHER" id="PTHR42784:SF1">
    <property type="entry name" value="PYRANOSE 2-OXIDASE"/>
    <property type="match status" value="1"/>
</dbReference>
<dbReference type="OrthoDB" id="167809at2759"/>
<dbReference type="Pfam" id="PF05199">
    <property type="entry name" value="GMC_oxred_C"/>
    <property type="match status" value="1"/>
</dbReference>
<dbReference type="InterPro" id="IPR036188">
    <property type="entry name" value="FAD/NAD-bd_sf"/>
</dbReference>
<comment type="cofactor">
    <cofactor evidence="1">
        <name>FAD</name>
        <dbReference type="ChEBI" id="CHEBI:57692"/>
    </cofactor>
</comment>
<name>A0A3N4JI94_9PEZI</name>
<dbReference type="AlphaFoldDB" id="A0A3N4JI94"/>
<dbReference type="InterPro" id="IPR007867">
    <property type="entry name" value="GMC_OxRtase_C"/>
</dbReference>
<dbReference type="SUPFAM" id="SSF51905">
    <property type="entry name" value="FAD/NAD(P)-binding domain"/>
    <property type="match status" value="1"/>
</dbReference>
<dbReference type="Proteomes" id="UP000276215">
    <property type="component" value="Unassembled WGS sequence"/>
</dbReference>
<keyword evidence="3" id="KW-0285">Flavoprotein</keyword>
<reference evidence="7 8" key="1">
    <citation type="journal article" date="2018" name="Nat. Ecol. Evol.">
        <title>Pezizomycetes genomes reveal the molecular basis of ectomycorrhizal truffle lifestyle.</title>
        <authorList>
            <person name="Murat C."/>
            <person name="Payen T."/>
            <person name="Noel B."/>
            <person name="Kuo A."/>
            <person name="Morin E."/>
            <person name="Chen J."/>
            <person name="Kohler A."/>
            <person name="Krizsan K."/>
            <person name="Balestrini R."/>
            <person name="Da Silva C."/>
            <person name="Montanini B."/>
            <person name="Hainaut M."/>
            <person name="Levati E."/>
            <person name="Barry K.W."/>
            <person name="Belfiori B."/>
            <person name="Cichocki N."/>
            <person name="Clum A."/>
            <person name="Dockter R.B."/>
            <person name="Fauchery L."/>
            <person name="Guy J."/>
            <person name="Iotti M."/>
            <person name="Le Tacon F."/>
            <person name="Lindquist E.A."/>
            <person name="Lipzen A."/>
            <person name="Malagnac F."/>
            <person name="Mello A."/>
            <person name="Molinier V."/>
            <person name="Miyauchi S."/>
            <person name="Poulain J."/>
            <person name="Riccioni C."/>
            <person name="Rubini A."/>
            <person name="Sitrit Y."/>
            <person name="Splivallo R."/>
            <person name="Traeger S."/>
            <person name="Wang M."/>
            <person name="Zifcakova L."/>
            <person name="Wipf D."/>
            <person name="Zambonelli A."/>
            <person name="Paolocci F."/>
            <person name="Nowrousian M."/>
            <person name="Ottonello S."/>
            <person name="Baldrian P."/>
            <person name="Spatafora J.W."/>
            <person name="Henrissat B."/>
            <person name="Nagy L.G."/>
            <person name="Aury J.M."/>
            <person name="Wincker P."/>
            <person name="Grigoriev I.V."/>
            <person name="Bonfante P."/>
            <person name="Martin F.M."/>
        </authorList>
    </citation>
    <scope>NUCLEOTIDE SEQUENCE [LARGE SCALE GENOMIC DNA]</scope>
    <source>
        <strain evidence="7 8">120613-1</strain>
    </source>
</reference>
<evidence type="ECO:0000256" key="5">
    <source>
        <dbReference type="ARBA" id="ARBA00023002"/>
    </source>
</evidence>
<evidence type="ECO:0000256" key="3">
    <source>
        <dbReference type="ARBA" id="ARBA00022630"/>
    </source>
</evidence>
<sequence>MSAYISLADYLRRPQNIRESFHCRVGKRPDTRLGFGVDLGAEGTAPRIYGFPIPGEQSPTPQSVIGNDYFISDSTWDHILDHGVFDYIVVGSSFMALSFVEQIYMLNPHAKILILERGDYWLPSHFQNLPLPFKPVLGGRSETFPWRLSEETFQAAEIDSLKFNYLHGYCPFFGGRSTVWSSWCPRPPIELFRGYPETLINALSVDQNWKDAKELLGVIPAHDIQDGVFDKMQNDIDKRMEAIANEGIKKHIPSADYSESAGLAVAPRFRRTTLRHNKFSVPGPLLRVLEGQRLKTRKDATGRRQGHPLEIALNCVVQRLGTPRRGVRSIETSRGALSFTGDKTKIILCAGAVPNATLVLNSFKPRSPADPPGLSKTAGSRLTGHFLTHVTARFPKKALGDPTTLQIGAHYLAGKDPCGLQYHIQISAIHSPEPTEEGDEIARLSPDFAAAATVEQLADSTEHIVIVCASLGETDEHNKRSNIVLNSGPDPTTNIDLRFTFTEKDKKLWEVMDHATFQTIEALAGKDFADCIEYWSETDKKWGPAKPLPGDIRVPGMVHEGSTLFMGPEDQGGSVDENYALHGVKNVYVAGSALFPSSGSWNPTLSMCLLAQDLAKKLHAQFVLEEKAAHAEAGKED</sequence>
<gene>
    <name evidence="7" type="ORF">L873DRAFT_1689497</name>
</gene>
<evidence type="ECO:0000256" key="4">
    <source>
        <dbReference type="ARBA" id="ARBA00022827"/>
    </source>
</evidence>
<keyword evidence="5" id="KW-0560">Oxidoreductase</keyword>